<dbReference type="GO" id="GO:0004844">
    <property type="term" value="F:uracil DNA N-glycosylase activity"/>
    <property type="evidence" value="ECO:0007669"/>
    <property type="project" value="UniProtKB-EC"/>
</dbReference>
<dbReference type="GO" id="GO:0051539">
    <property type="term" value="F:4 iron, 4 sulfur cluster binding"/>
    <property type="evidence" value="ECO:0007669"/>
    <property type="project" value="UniProtKB-KW"/>
</dbReference>
<keyword evidence="15" id="KW-1185">Reference proteome</keyword>
<dbReference type="InterPro" id="IPR036895">
    <property type="entry name" value="Uracil-DNA_glycosylase-like_sf"/>
</dbReference>
<evidence type="ECO:0000259" key="13">
    <source>
        <dbReference type="SMART" id="SM00986"/>
    </source>
</evidence>
<dbReference type="Gene3D" id="3.40.470.10">
    <property type="entry name" value="Uracil-DNA glycosylase-like domain"/>
    <property type="match status" value="1"/>
</dbReference>
<keyword evidence="10" id="KW-0411">Iron-sulfur</keyword>
<keyword evidence="6" id="KW-0479">Metal-binding</keyword>
<evidence type="ECO:0000256" key="5">
    <source>
        <dbReference type="ARBA" id="ARBA00022485"/>
    </source>
</evidence>
<dbReference type="NCBIfam" id="TIGR00758">
    <property type="entry name" value="UDG_fam4"/>
    <property type="match status" value="1"/>
</dbReference>
<feature type="domain" description="Uracil-DNA glycosylase-like" evidence="13">
    <location>
        <begin position="55"/>
        <end position="202"/>
    </location>
</feature>
<feature type="compositionally biased region" description="Low complexity" evidence="12">
    <location>
        <begin position="1"/>
        <end position="10"/>
    </location>
</feature>
<dbReference type="EC" id="3.2.2.27" evidence="3"/>
<keyword evidence="7" id="KW-0227">DNA damage</keyword>
<dbReference type="Pfam" id="PF03167">
    <property type="entry name" value="UDG"/>
    <property type="match status" value="1"/>
</dbReference>
<evidence type="ECO:0000256" key="11">
    <source>
        <dbReference type="ARBA" id="ARBA00023204"/>
    </source>
</evidence>
<proteinExistence type="inferred from homology"/>
<evidence type="ECO:0000256" key="2">
    <source>
        <dbReference type="ARBA" id="ARBA00006521"/>
    </source>
</evidence>
<evidence type="ECO:0000313" key="15">
    <source>
        <dbReference type="Proteomes" id="UP000095342"/>
    </source>
</evidence>
<dbReference type="PANTHER" id="PTHR33693:SF1">
    <property type="entry name" value="TYPE-4 URACIL-DNA GLYCOSYLASE"/>
    <property type="match status" value="1"/>
</dbReference>
<dbReference type="PANTHER" id="PTHR33693">
    <property type="entry name" value="TYPE-5 URACIL-DNA GLYCOSYLASE"/>
    <property type="match status" value="1"/>
</dbReference>
<evidence type="ECO:0000256" key="6">
    <source>
        <dbReference type="ARBA" id="ARBA00022723"/>
    </source>
</evidence>
<keyword evidence="11" id="KW-0234">DNA repair</keyword>
<evidence type="ECO:0000313" key="14">
    <source>
        <dbReference type="EMBL" id="AOV18474.1"/>
    </source>
</evidence>
<evidence type="ECO:0000256" key="9">
    <source>
        <dbReference type="ARBA" id="ARBA00023004"/>
    </source>
</evidence>
<evidence type="ECO:0000256" key="1">
    <source>
        <dbReference type="ARBA" id="ARBA00001400"/>
    </source>
</evidence>
<protein>
    <recommendedName>
        <fullName evidence="4">Type-4 uracil-DNA glycosylase</fullName>
        <ecNumber evidence="3">3.2.2.27</ecNumber>
    </recommendedName>
</protein>
<evidence type="ECO:0000256" key="3">
    <source>
        <dbReference type="ARBA" id="ARBA00012030"/>
    </source>
</evidence>
<comment type="similarity">
    <text evidence="2">Belongs to the uracil-DNA glycosylase (UDG) superfamily. Type 4 (UDGa) family.</text>
</comment>
<keyword evidence="8" id="KW-0378">Hydrolase</keyword>
<accession>A0A1D8KBY8</accession>
<dbReference type="SMART" id="SM00986">
    <property type="entry name" value="UDG"/>
    <property type="match status" value="1"/>
</dbReference>
<keyword evidence="9" id="KW-0408">Iron</keyword>
<sequence length="212" mass="22822">MSSSSSQPSQTNSVAPPSRPVSPEVSGAPGWAELESAVAGCTRCALAEGRTQTVFGVGNRKAAWMIVGEGPGAEEDRRGEPFVGRAGQLLDNMLAALGLNRETVYIANVVKCRPPGNRDPKPEEVAACAGYLERQIELVAPRLILALGRFAAQTLLQTDVPVGQLRGRAHRYAGRIPLVITYHPAYLLRSPEQKARAWDDLRLARTQTLEVA</sequence>
<dbReference type="SUPFAM" id="SSF52141">
    <property type="entry name" value="Uracil-DNA glycosylase-like"/>
    <property type="match status" value="1"/>
</dbReference>
<evidence type="ECO:0000256" key="10">
    <source>
        <dbReference type="ARBA" id="ARBA00023014"/>
    </source>
</evidence>
<dbReference type="AlphaFoldDB" id="A0A1D8KBY8"/>
<dbReference type="KEGG" id="aaeo:BJI67_06135"/>
<dbReference type="GO" id="GO:0046872">
    <property type="term" value="F:metal ion binding"/>
    <property type="evidence" value="ECO:0007669"/>
    <property type="project" value="UniProtKB-KW"/>
</dbReference>
<dbReference type="InterPro" id="IPR005122">
    <property type="entry name" value="Uracil-DNA_glycosylase-like"/>
</dbReference>
<dbReference type="InterPro" id="IPR051536">
    <property type="entry name" value="UDG_Type-4/5"/>
</dbReference>
<dbReference type="GO" id="GO:0006281">
    <property type="term" value="P:DNA repair"/>
    <property type="evidence" value="ECO:0007669"/>
    <property type="project" value="UniProtKB-KW"/>
</dbReference>
<organism evidence="14 15">
    <name type="scientific">Acidihalobacter aeolianus</name>
    <dbReference type="NCBI Taxonomy" id="2792603"/>
    <lineage>
        <taxon>Bacteria</taxon>
        <taxon>Pseudomonadati</taxon>
        <taxon>Pseudomonadota</taxon>
        <taxon>Gammaproteobacteria</taxon>
        <taxon>Chromatiales</taxon>
        <taxon>Ectothiorhodospiraceae</taxon>
        <taxon>Acidihalobacter</taxon>
    </lineage>
</organism>
<dbReference type="InterPro" id="IPR005273">
    <property type="entry name" value="Ura-DNA_glyco_family4"/>
</dbReference>
<reference evidence="14 15" key="1">
    <citation type="submission" date="2016-09" db="EMBL/GenBank/DDBJ databases">
        <title>Acidihalobacter prosperus V6 (DSM14174).</title>
        <authorList>
            <person name="Khaleque H.N."/>
            <person name="Ramsay J.P."/>
            <person name="Murphy R.J.T."/>
            <person name="Kaksonen A.H."/>
            <person name="Boxall N.J."/>
            <person name="Watkin E.L.J."/>
        </authorList>
    </citation>
    <scope>NUCLEOTIDE SEQUENCE [LARGE SCALE GENOMIC DNA]</scope>
    <source>
        <strain evidence="14 15">V6</strain>
    </source>
</reference>
<keyword evidence="5" id="KW-0004">4Fe-4S</keyword>
<dbReference type="CDD" id="cd10030">
    <property type="entry name" value="UDG-F4_TTUDGA_SPO1dp_like"/>
    <property type="match status" value="1"/>
</dbReference>
<evidence type="ECO:0000256" key="4">
    <source>
        <dbReference type="ARBA" id="ARBA00019403"/>
    </source>
</evidence>
<name>A0A1D8KBY8_9GAMM</name>
<gene>
    <name evidence="14" type="ORF">BJI67_06135</name>
</gene>
<feature type="region of interest" description="Disordered" evidence="12">
    <location>
        <begin position="1"/>
        <end position="28"/>
    </location>
</feature>
<evidence type="ECO:0000256" key="8">
    <source>
        <dbReference type="ARBA" id="ARBA00022801"/>
    </source>
</evidence>
<evidence type="ECO:0000256" key="12">
    <source>
        <dbReference type="SAM" id="MobiDB-lite"/>
    </source>
</evidence>
<dbReference type="SMART" id="SM00987">
    <property type="entry name" value="UreE_C"/>
    <property type="match status" value="1"/>
</dbReference>
<evidence type="ECO:0000256" key="7">
    <source>
        <dbReference type="ARBA" id="ARBA00022763"/>
    </source>
</evidence>
<comment type="catalytic activity">
    <reaction evidence="1">
        <text>Hydrolyzes single-stranded DNA or mismatched double-stranded DNA and polynucleotides, releasing free uracil.</text>
        <dbReference type="EC" id="3.2.2.27"/>
    </reaction>
</comment>
<dbReference type="EMBL" id="CP017448">
    <property type="protein sequence ID" value="AOV18474.1"/>
    <property type="molecule type" value="Genomic_DNA"/>
</dbReference>
<dbReference type="Proteomes" id="UP000095342">
    <property type="component" value="Chromosome"/>
</dbReference>